<evidence type="ECO:0000259" key="2">
    <source>
        <dbReference type="Pfam" id="PF05569"/>
    </source>
</evidence>
<evidence type="ECO:0000313" key="3">
    <source>
        <dbReference type="EMBL" id="BCZ47181.1"/>
    </source>
</evidence>
<feature type="domain" description="Peptidase M56" evidence="2">
    <location>
        <begin position="9"/>
        <end position="307"/>
    </location>
</feature>
<dbReference type="CDD" id="cd07341">
    <property type="entry name" value="M56_BlaR1_MecR1_like"/>
    <property type="match status" value="1"/>
</dbReference>
<organism evidence="3 4">
    <name type="scientific">Clostridium gelidum</name>
    <dbReference type="NCBI Taxonomy" id="704125"/>
    <lineage>
        <taxon>Bacteria</taxon>
        <taxon>Bacillati</taxon>
        <taxon>Bacillota</taxon>
        <taxon>Clostridia</taxon>
        <taxon>Eubacteriales</taxon>
        <taxon>Clostridiaceae</taxon>
        <taxon>Clostridium</taxon>
    </lineage>
</organism>
<keyword evidence="1" id="KW-0812">Transmembrane</keyword>
<dbReference type="PANTHER" id="PTHR34978:SF3">
    <property type="entry name" value="SLR0241 PROTEIN"/>
    <property type="match status" value="1"/>
</dbReference>
<dbReference type="InterPro" id="IPR008756">
    <property type="entry name" value="Peptidase_M56"/>
</dbReference>
<keyword evidence="1" id="KW-1133">Transmembrane helix</keyword>
<feature type="transmembrane region" description="Helical" evidence="1">
    <location>
        <begin position="117"/>
        <end position="135"/>
    </location>
</feature>
<feature type="transmembrane region" description="Helical" evidence="1">
    <location>
        <begin position="6"/>
        <end position="26"/>
    </location>
</feature>
<protein>
    <recommendedName>
        <fullName evidence="2">Peptidase M56 domain-containing protein</fullName>
    </recommendedName>
</protein>
<proteinExistence type="predicted"/>
<dbReference type="Proteomes" id="UP000824633">
    <property type="component" value="Chromosome"/>
</dbReference>
<dbReference type="Pfam" id="PF05569">
    <property type="entry name" value="Peptidase_M56"/>
    <property type="match status" value="1"/>
</dbReference>
<evidence type="ECO:0000313" key="4">
    <source>
        <dbReference type="Proteomes" id="UP000824633"/>
    </source>
</evidence>
<feature type="transmembrane region" description="Helical" evidence="1">
    <location>
        <begin position="222"/>
        <end position="241"/>
    </location>
</feature>
<sequence>MIEIVIVNILRTTIISSIGICLILLLKKTLFKEYTKNFNYYIWLIVIFRMILPFEIPIYIGTNSIISNNIEINNSFDNIKLVSNSVSNMQSINYPLNNTQAIETTKQFTNNFNMLEILGYLWLVITIIIVTYRIFTYIKFKNTIIDLSLGIGDRKIRKIYNSLRIEMKINKNIQLKVSDYTCVPLGIGFFKSYIVLPNIHYEEKEAEWILKHELMHYKKKDILYKFLVMATTSIYWFNPFIYVMNRYINIECELACDERILYSCDFKERQNYALTLINSLKHKESNFLENNLSTKLGNKTVLERRFESMFNKKTKKGTLIGILAIILATSSFGIISNKNGLDILGSKEVEASTVEANEDSIQSYEIENRDNNQNEKIIVKPTIPQWSLEQTTGANMVDIDYASDNMVIFHGYFGLFVYDLNKLDIVRSLDLKPIHCDYTQGDSYCEVEVSKDGKTVQLHANDSEKMYIYYVSDNTLCETNYRPMENSFQSQLVEIGKAINKRNGALSYYAVQFDSGEYGYLTSGEGTLKTLDYVRGDKIYSLFKSAKKSYAKSNDSEKVGEISPTVDNNLIDNETIISEDSKGGVVKLLPMPGADSDKVQEIPLPVPDTKSKVAVSFLD</sequence>
<dbReference type="EMBL" id="AP024849">
    <property type="protein sequence ID" value="BCZ47181.1"/>
    <property type="molecule type" value="Genomic_DNA"/>
</dbReference>
<dbReference type="PANTHER" id="PTHR34978">
    <property type="entry name" value="POSSIBLE SENSOR-TRANSDUCER PROTEIN BLAR"/>
    <property type="match status" value="1"/>
</dbReference>
<keyword evidence="4" id="KW-1185">Reference proteome</keyword>
<evidence type="ECO:0000256" key="1">
    <source>
        <dbReference type="SAM" id="Phobius"/>
    </source>
</evidence>
<dbReference type="RefSeq" id="WP_224033555.1">
    <property type="nucleotide sequence ID" value="NZ_AP024849.1"/>
</dbReference>
<gene>
    <name evidence="3" type="ORF">psyc5s11_32480</name>
</gene>
<name>A0ABM7TE87_9CLOT</name>
<dbReference type="InterPro" id="IPR052173">
    <property type="entry name" value="Beta-lactam_resp_regulator"/>
</dbReference>
<accession>A0ABM7TE87</accession>
<feature type="transmembrane region" description="Helical" evidence="1">
    <location>
        <begin position="38"/>
        <end position="60"/>
    </location>
</feature>
<keyword evidence="1" id="KW-0472">Membrane</keyword>
<reference evidence="4" key="1">
    <citation type="submission" date="2021-07" db="EMBL/GenBank/DDBJ databases">
        <title>Complete genome sequencing of a Clostridium isolate.</title>
        <authorList>
            <person name="Ueki A."/>
            <person name="Tonouchi A."/>
        </authorList>
    </citation>
    <scope>NUCLEOTIDE SEQUENCE [LARGE SCALE GENOMIC DNA]</scope>
    <source>
        <strain evidence="4">C5S11</strain>
    </source>
</reference>